<organism evidence="2 3">
    <name type="scientific">Lentithecium fluviatile CBS 122367</name>
    <dbReference type="NCBI Taxonomy" id="1168545"/>
    <lineage>
        <taxon>Eukaryota</taxon>
        <taxon>Fungi</taxon>
        <taxon>Dikarya</taxon>
        <taxon>Ascomycota</taxon>
        <taxon>Pezizomycotina</taxon>
        <taxon>Dothideomycetes</taxon>
        <taxon>Pleosporomycetidae</taxon>
        <taxon>Pleosporales</taxon>
        <taxon>Massarineae</taxon>
        <taxon>Lentitheciaceae</taxon>
        <taxon>Lentithecium</taxon>
    </lineage>
</organism>
<feature type="region of interest" description="Disordered" evidence="1">
    <location>
        <begin position="14"/>
        <end position="110"/>
    </location>
</feature>
<reference evidence="2" key="1">
    <citation type="journal article" date="2020" name="Stud. Mycol.">
        <title>101 Dothideomycetes genomes: a test case for predicting lifestyles and emergence of pathogens.</title>
        <authorList>
            <person name="Haridas S."/>
            <person name="Albert R."/>
            <person name="Binder M."/>
            <person name="Bloem J."/>
            <person name="Labutti K."/>
            <person name="Salamov A."/>
            <person name="Andreopoulos B."/>
            <person name="Baker S."/>
            <person name="Barry K."/>
            <person name="Bills G."/>
            <person name="Bluhm B."/>
            <person name="Cannon C."/>
            <person name="Castanera R."/>
            <person name="Culley D."/>
            <person name="Daum C."/>
            <person name="Ezra D."/>
            <person name="Gonzalez J."/>
            <person name="Henrissat B."/>
            <person name="Kuo A."/>
            <person name="Liang C."/>
            <person name="Lipzen A."/>
            <person name="Lutzoni F."/>
            <person name="Magnuson J."/>
            <person name="Mondo S."/>
            <person name="Nolan M."/>
            <person name="Ohm R."/>
            <person name="Pangilinan J."/>
            <person name="Park H.-J."/>
            <person name="Ramirez L."/>
            <person name="Alfaro M."/>
            <person name="Sun H."/>
            <person name="Tritt A."/>
            <person name="Yoshinaga Y."/>
            <person name="Zwiers L.-H."/>
            <person name="Turgeon B."/>
            <person name="Goodwin S."/>
            <person name="Spatafora J."/>
            <person name="Crous P."/>
            <person name="Grigoriev I."/>
        </authorList>
    </citation>
    <scope>NUCLEOTIDE SEQUENCE</scope>
    <source>
        <strain evidence="2">CBS 122367</strain>
    </source>
</reference>
<evidence type="ECO:0000256" key="1">
    <source>
        <dbReference type="SAM" id="MobiDB-lite"/>
    </source>
</evidence>
<dbReference type="AlphaFoldDB" id="A0A6G1JL04"/>
<evidence type="ECO:0000313" key="3">
    <source>
        <dbReference type="Proteomes" id="UP000799291"/>
    </source>
</evidence>
<protein>
    <submittedName>
        <fullName evidence="2">Uncharacterized protein</fullName>
    </submittedName>
</protein>
<keyword evidence="3" id="KW-1185">Reference proteome</keyword>
<sequence length="138" mass="14943">MGCFSKSCLKVEMTEDPSTRKVSVSVPDQGKKHTAKVPSDVRPKTANAHQNEVAVTEANSVTAGDGRSATADTDETIRPTQAQVASAAEAAAEAEAEAHREKQPGNVRRARLEAERRLRELREAKASRRASTGRMLQF</sequence>
<evidence type="ECO:0000313" key="2">
    <source>
        <dbReference type="EMBL" id="KAF2691166.1"/>
    </source>
</evidence>
<proteinExistence type="predicted"/>
<accession>A0A6G1JL04</accession>
<gene>
    <name evidence="2" type="ORF">K458DRAFT_68060</name>
</gene>
<name>A0A6G1JL04_9PLEO</name>
<dbReference type="EMBL" id="MU005570">
    <property type="protein sequence ID" value="KAF2691166.1"/>
    <property type="molecule type" value="Genomic_DNA"/>
</dbReference>
<dbReference type="Proteomes" id="UP000799291">
    <property type="component" value="Unassembled WGS sequence"/>
</dbReference>